<sequence length="183" mass="21301">MNSNDFIKNILGDIRVELTEEFDRNFERKSFFGQTWKTPGLQNRRGSVLMRSGALRRSIKSREQNNQVSWSSSLPYASIHNNGGEIVVTDKMKRFFWAMYYKSSGAISKNKDGSNSKSQRNQRLSAEAQQWKNLALMKTGQTMKIEQRQFIGDHPKVREKITSVVDANFQELKKEMINQMRKK</sequence>
<dbReference type="InterPro" id="IPR006522">
    <property type="entry name" value="Phage_virion_morphogenesis"/>
</dbReference>
<evidence type="ECO:0008006" key="3">
    <source>
        <dbReference type="Google" id="ProtNLM"/>
    </source>
</evidence>
<organism evidence="1 2">
    <name type="scientific">Flavobacterium suncheonense GH29-5 = DSM 17707</name>
    <dbReference type="NCBI Taxonomy" id="1121899"/>
    <lineage>
        <taxon>Bacteria</taxon>
        <taxon>Pseudomonadati</taxon>
        <taxon>Bacteroidota</taxon>
        <taxon>Flavobacteriia</taxon>
        <taxon>Flavobacteriales</taxon>
        <taxon>Flavobacteriaceae</taxon>
        <taxon>Flavobacterium</taxon>
    </lineage>
</organism>
<reference evidence="1 2" key="1">
    <citation type="submission" date="2013-09" db="EMBL/GenBank/DDBJ databases">
        <authorList>
            <person name="Zeng Z."/>
            <person name="Chen C."/>
        </authorList>
    </citation>
    <scope>NUCLEOTIDE SEQUENCE [LARGE SCALE GENOMIC DNA]</scope>
    <source>
        <strain evidence="1 2">GH29-5</strain>
    </source>
</reference>
<comment type="caution">
    <text evidence="1">The sequence shown here is derived from an EMBL/GenBank/DDBJ whole genome shotgun (WGS) entry which is preliminary data.</text>
</comment>
<dbReference type="EMBL" id="JRLW01000005">
    <property type="protein sequence ID" value="KGO89748.1"/>
    <property type="molecule type" value="Genomic_DNA"/>
</dbReference>
<dbReference type="RefSeq" id="WP_026980309.1">
    <property type="nucleotide sequence ID" value="NZ_AUCZ01000008.1"/>
</dbReference>
<dbReference type="OrthoDB" id="964176at2"/>
<dbReference type="Proteomes" id="UP000030121">
    <property type="component" value="Unassembled WGS sequence"/>
</dbReference>
<dbReference type="STRING" id="1121899.GCA_000430025_01870"/>
<accession>A0A0A2ME95</accession>
<proteinExistence type="predicted"/>
<dbReference type="Pfam" id="PF05069">
    <property type="entry name" value="Phage_tail_S"/>
    <property type="match status" value="1"/>
</dbReference>
<evidence type="ECO:0000313" key="2">
    <source>
        <dbReference type="Proteomes" id="UP000030121"/>
    </source>
</evidence>
<dbReference type="AlphaFoldDB" id="A0A0A2ME95"/>
<protein>
    <recommendedName>
        <fullName evidence="3">Phage morphogenesis protein</fullName>
    </recommendedName>
</protein>
<dbReference type="eggNOG" id="COG5005">
    <property type="taxonomic scope" value="Bacteria"/>
</dbReference>
<name>A0A0A2ME95_9FLAO</name>
<gene>
    <name evidence="1" type="ORF">Q764_06045</name>
</gene>
<evidence type="ECO:0000313" key="1">
    <source>
        <dbReference type="EMBL" id="KGO89748.1"/>
    </source>
</evidence>
<keyword evidence="2" id="KW-1185">Reference proteome</keyword>